<organism evidence="13 14">
    <name type="scientific">Bimuria novae-zelandiae CBS 107.79</name>
    <dbReference type="NCBI Taxonomy" id="1447943"/>
    <lineage>
        <taxon>Eukaryota</taxon>
        <taxon>Fungi</taxon>
        <taxon>Dikarya</taxon>
        <taxon>Ascomycota</taxon>
        <taxon>Pezizomycotina</taxon>
        <taxon>Dothideomycetes</taxon>
        <taxon>Pleosporomycetidae</taxon>
        <taxon>Pleosporales</taxon>
        <taxon>Massarineae</taxon>
        <taxon>Didymosphaeriaceae</taxon>
        <taxon>Bimuria</taxon>
    </lineage>
</organism>
<sequence length="461" mass="50621">MKFASSALSALSASALLLSGAGAIELNVDDPESIKKAAAITAQGMRVLYTGDRPGDVPGNLPDPYYWWEAGAMFGAFVDYWYYTGDDQYNEMTMQAMQHQIGDFGAFEPQNQSKSLGNDDQAFWGMAAMSAAENKLPDLPSTGDLKGPSWLTLAQAVFNRQTARWGKTGTCGGGLNWQIFEFNNGFTYRNTISNGCYFNIASRLYKYTGNETYKNWAIKTWDWEASIGLFDKDLHFYDGSDETKNCSDINRIQWTYNLGVHLSGAAAMWNATKEDPKQDALWKGRIEQMITTMKEVFFQNNIMFEVACEKNGKCNNDQRSFKAYLARWMGYTMITANWTKDQLWPLQVASAQAAAKQCNAGPNGTTCGLRWWTGTNDGSFGVGEQMAAMEIIQNLLITNVTGPVTENTGGTSKSDPSAGGDPTVEPIVFSEITTGDKAGAGFLTTLVLVGILGGAWWMVAS</sequence>
<evidence type="ECO:0000256" key="4">
    <source>
        <dbReference type="ARBA" id="ARBA00012350"/>
    </source>
</evidence>
<dbReference type="Gene3D" id="1.50.10.20">
    <property type="match status" value="1"/>
</dbReference>
<evidence type="ECO:0000313" key="14">
    <source>
        <dbReference type="Proteomes" id="UP000800036"/>
    </source>
</evidence>
<dbReference type="FunFam" id="1.50.10.20:FF:000006">
    <property type="entry name" value="Mannan endo-1,6-alpha-mannosidase"/>
    <property type="match status" value="1"/>
</dbReference>
<evidence type="ECO:0000256" key="5">
    <source>
        <dbReference type="ARBA" id="ARBA00022729"/>
    </source>
</evidence>
<dbReference type="GO" id="GO:0009272">
    <property type="term" value="P:fungal-type cell wall biogenesis"/>
    <property type="evidence" value="ECO:0007669"/>
    <property type="project" value="TreeGrafter"/>
</dbReference>
<dbReference type="OrthoDB" id="4187847at2759"/>
<dbReference type="PANTHER" id="PTHR12145:SF36">
    <property type="entry name" value="MANNAN ENDO-1,6-ALPHA-MANNOSIDASE DCW1"/>
    <property type="match status" value="1"/>
</dbReference>
<comment type="subcellular location">
    <subcellularLocation>
        <location evidence="2">Endomembrane system</location>
    </subcellularLocation>
</comment>
<evidence type="ECO:0000256" key="2">
    <source>
        <dbReference type="ARBA" id="ARBA00004308"/>
    </source>
</evidence>
<dbReference type="InterPro" id="IPR014480">
    <property type="entry name" value="Mannan-1_6-alpha_mannosidase"/>
</dbReference>
<dbReference type="InterPro" id="IPR005198">
    <property type="entry name" value="Glyco_hydro_76"/>
</dbReference>
<feature type="chain" id="PRO_5025498962" description="Mannan endo-1,6-alpha-mannosidase" evidence="12">
    <location>
        <begin position="24"/>
        <end position="461"/>
    </location>
</feature>
<accession>A0A6A5VRG6</accession>
<evidence type="ECO:0000256" key="8">
    <source>
        <dbReference type="ARBA" id="ARBA00023180"/>
    </source>
</evidence>
<dbReference type="EMBL" id="ML976661">
    <property type="protein sequence ID" value="KAF1978292.1"/>
    <property type="molecule type" value="Genomic_DNA"/>
</dbReference>
<evidence type="ECO:0000256" key="3">
    <source>
        <dbReference type="ARBA" id="ARBA00009699"/>
    </source>
</evidence>
<name>A0A6A5VRG6_9PLEO</name>
<dbReference type="AlphaFoldDB" id="A0A6A5VRG6"/>
<dbReference type="PANTHER" id="PTHR12145">
    <property type="entry name" value="MANNAN ENDO-1,6-ALPHA-MANNOSIDASE DCW1"/>
    <property type="match status" value="1"/>
</dbReference>
<keyword evidence="14" id="KW-1185">Reference proteome</keyword>
<dbReference type="EC" id="3.2.1.101" evidence="4 10"/>
<keyword evidence="11" id="KW-1133">Transmembrane helix</keyword>
<dbReference type="SUPFAM" id="SSF48208">
    <property type="entry name" value="Six-hairpin glycosidases"/>
    <property type="match status" value="1"/>
</dbReference>
<evidence type="ECO:0000256" key="12">
    <source>
        <dbReference type="SAM" id="SignalP"/>
    </source>
</evidence>
<feature type="transmembrane region" description="Helical" evidence="11">
    <location>
        <begin position="438"/>
        <end position="459"/>
    </location>
</feature>
<dbReference type="Proteomes" id="UP000800036">
    <property type="component" value="Unassembled WGS sequence"/>
</dbReference>
<evidence type="ECO:0000256" key="6">
    <source>
        <dbReference type="ARBA" id="ARBA00022801"/>
    </source>
</evidence>
<dbReference type="GO" id="GO:0016052">
    <property type="term" value="P:carbohydrate catabolic process"/>
    <property type="evidence" value="ECO:0007669"/>
    <property type="project" value="InterPro"/>
</dbReference>
<reference evidence="13" key="1">
    <citation type="journal article" date="2020" name="Stud. Mycol.">
        <title>101 Dothideomycetes genomes: a test case for predicting lifestyles and emergence of pathogens.</title>
        <authorList>
            <person name="Haridas S."/>
            <person name="Albert R."/>
            <person name="Binder M."/>
            <person name="Bloem J."/>
            <person name="Labutti K."/>
            <person name="Salamov A."/>
            <person name="Andreopoulos B."/>
            <person name="Baker S."/>
            <person name="Barry K."/>
            <person name="Bills G."/>
            <person name="Bluhm B."/>
            <person name="Cannon C."/>
            <person name="Castanera R."/>
            <person name="Culley D."/>
            <person name="Daum C."/>
            <person name="Ezra D."/>
            <person name="Gonzalez J."/>
            <person name="Henrissat B."/>
            <person name="Kuo A."/>
            <person name="Liang C."/>
            <person name="Lipzen A."/>
            <person name="Lutzoni F."/>
            <person name="Magnuson J."/>
            <person name="Mondo S."/>
            <person name="Nolan M."/>
            <person name="Ohm R."/>
            <person name="Pangilinan J."/>
            <person name="Park H.-J."/>
            <person name="Ramirez L."/>
            <person name="Alfaro M."/>
            <person name="Sun H."/>
            <person name="Tritt A."/>
            <person name="Yoshinaga Y."/>
            <person name="Zwiers L.-H."/>
            <person name="Turgeon B."/>
            <person name="Goodwin S."/>
            <person name="Spatafora J."/>
            <person name="Crous P."/>
            <person name="Grigoriev I."/>
        </authorList>
    </citation>
    <scope>NUCLEOTIDE SEQUENCE</scope>
    <source>
        <strain evidence="13">CBS 107.79</strain>
    </source>
</reference>
<feature type="signal peptide" evidence="12">
    <location>
        <begin position="1"/>
        <end position="23"/>
    </location>
</feature>
<comment type="similarity">
    <text evidence="3 10">Belongs to the glycosyl hydrolase 76 family.</text>
</comment>
<evidence type="ECO:0000256" key="9">
    <source>
        <dbReference type="ARBA" id="ARBA00023295"/>
    </source>
</evidence>
<evidence type="ECO:0000313" key="13">
    <source>
        <dbReference type="EMBL" id="KAF1978292.1"/>
    </source>
</evidence>
<keyword evidence="11" id="KW-0812">Transmembrane</keyword>
<keyword evidence="6 10" id="KW-0378">Hydrolase</keyword>
<dbReference type="Pfam" id="PF03663">
    <property type="entry name" value="Glyco_hydro_76"/>
    <property type="match status" value="1"/>
</dbReference>
<keyword evidence="8" id="KW-0325">Glycoprotein</keyword>
<evidence type="ECO:0000256" key="11">
    <source>
        <dbReference type="SAM" id="Phobius"/>
    </source>
</evidence>
<evidence type="ECO:0000256" key="7">
    <source>
        <dbReference type="ARBA" id="ARBA00023136"/>
    </source>
</evidence>
<keyword evidence="9 10" id="KW-0326">Glycosidase</keyword>
<dbReference type="InterPro" id="IPR008928">
    <property type="entry name" value="6-hairpin_glycosidase_sf"/>
</dbReference>
<gene>
    <name evidence="13" type="ORF">BU23DRAFT_254680</name>
</gene>
<comment type="catalytic activity">
    <reaction evidence="1 10">
        <text>Random hydrolysis of (1-&gt;6)-alpha-D-mannosidic linkages in unbranched (1-&gt;6)-mannans.</text>
        <dbReference type="EC" id="3.2.1.101"/>
    </reaction>
</comment>
<dbReference type="PIRSF" id="PIRSF016302">
    <property type="entry name" value="Man_a_manosd"/>
    <property type="match status" value="1"/>
</dbReference>
<dbReference type="GO" id="GO:0008496">
    <property type="term" value="F:mannan endo-1,6-alpha-mannosidase activity"/>
    <property type="evidence" value="ECO:0007669"/>
    <property type="project" value="UniProtKB-UniRule"/>
</dbReference>
<dbReference type="GO" id="GO:0012505">
    <property type="term" value="C:endomembrane system"/>
    <property type="evidence" value="ECO:0007669"/>
    <property type="project" value="UniProtKB-SubCell"/>
</dbReference>
<keyword evidence="7 11" id="KW-0472">Membrane</keyword>
<keyword evidence="5 12" id="KW-0732">Signal</keyword>
<proteinExistence type="inferred from homology"/>
<evidence type="ECO:0000256" key="1">
    <source>
        <dbReference type="ARBA" id="ARBA00001452"/>
    </source>
</evidence>
<evidence type="ECO:0000256" key="10">
    <source>
        <dbReference type="PIRNR" id="PIRNR016302"/>
    </source>
</evidence>
<protein>
    <recommendedName>
        <fullName evidence="4 10">Mannan endo-1,6-alpha-mannosidase</fullName>
        <ecNumber evidence="4 10">3.2.1.101</ecNumber>
    </recommendedName>
</protein>